<evidence type="ECO:0000313" key="2">
    <source>
        <dbReference type="EMBL" id="EET62440.1"/>
    </source>
</evidence>
<protein>
    <recommendedName>
        <fullName evidence="4">Camelysin metallo-endopeptidase</fullName>
    </recommendedName>
</protein>
<dbReference type="STRING" id="168384.SAMN05660368_02251"/>
<gene>
    <name evidence="2" type="ORF">BRYFOR_05475</name>
</gene>
<proteinExistence type="predicted"/>
<evidence type="ECO:0008006" key="4">
    <source>
        <dbReference type="Google" id="ProtNLM"/>
    </source>
</evidence>
<reference evidence="2" key="1">
    <citation type="submission" date="2009-07" db="EMBL/GenBank/DDBJ databases">
        <authorList>
            <person name="Weinstock G."/>
            <person name="Sodergren E."/>
            <person name="Clifton S."/>
            <person name="Fulton L."/>
            <person name="Fulton B."/>
            <person name="Courtney L."/>
            <person name="Fronick C."/>
            <person name="Harrison M."/>
            <person name="Strong C."/>
            <person name="Farmer C."/>
            <person name="Delahaunty K."/>
            <person name="Markovic C."/>
            <person name="Hall O."/>
            <person name="Minx P."/>
            <person name="Tomlinson C."/>
            <person name="Mitreva M."/>
            <person name="Nelson J."/>
            <person name="Hou S."/>
            <person name="Wollam A."/>
            <person name="Pepin K.H."/>
            <person name="Johnson M."/>
            <person name="Bhonagiri V."/>
            <person name="Nash W.E."/>
            <person name="Warren W."/>
            <person name="Chinwalla A."/>
            <person name="Mardis E.R."/>
            <person name="Wilson R.K."/>
        </authorList>
    </citation>
    <scope>NUCLEOTIDE SEQUENCE [LARGE SCALE GENOMIC DNA]</scope>
    <source>
        <strain evidence="2">DSM 14469</strain>
    </source>
</reference>
<sequence>MAAAAILALAAAGTGASVAWMTDAHQADNIITVGDVSIDLTEDEWNPEEGKDLIPKAVIPKNPEVTNTGSLDAWVFLRVSIPVRNISVVNPDTQRKLPAADTELFSFEPDGNWELVSEVVSADTAEYVYGYKTTVAPGESTTELFREVKLVNYLEGELDTEEKFVIPVEAVAIQWNAERADAGLEKIYGEYLKQEETNEKEGI</sequence>
<dbReference type="Proteomes" id="UP000005561">
    <property type="component" value="Unassembled WGS sequence"/>
</dbReference>
<dbReference type="NCBIfam" id="TIGR04088">
    <property type="entry name" value="cognate_SipW"/>
    <property type="match status" value="1"/>
</dbReference>
<keyword evidence="1" id="KW-0732">Signal</keyword>
<dbReference type="InterPro" id="IPR023833">
    <property type="entry name" value="Signal_pept_SipW-depend-type"/>
</dbReference>
<evidence type="ECO:0000256" key="1">
    <source>
        <dbReference type="SAM" id="SignalP"/>
    </source>
</evidence>
<feature type="signal peptide" evidence="1">
    <location>
        <begin position="1"/>
        <end position="19"/>
    </location>
</feature>
<feature type="chain" id="PRO_5038769155" description="Camelysin metallo-endopeptidase" evidence="1">
    <location>
        <begin position="20"/>
        <end position="203"/>
    </location>
</feature>
<evidence type="ECO:0000313" key="3">
    <source>
        <dbReference type="Proteomes" id="UP000005561"/>
    </source>
</evidence>
<dbReference type="AlphaFoldDB" id="C6LA33"/>
<organism evidence="2 3">
    <name type="scientific">Marvinbryantia formatexigens DSM 14469</name>
    <dbReference type="NCBI Taxonomy" id="478749"/>
    <lineage>
        <taxon>Bacteria</taxon>
        <taxon>Bacillati</taxon>
        <taxon>Bacillota</taxon>
        <taxon>Clostridia</taxon>
        <taxon>Lachnospirales</taxon>
        <taxon>Lachnospiraceae</taxon>
        <taxon>Marvinbryantia</taxon>
    </lineage>
</organism>
<comment type="caution">
    <text evidence="2">The sequence shown here is derived from an EMBL/GenBank/DDBJ whole genome shotgun (WGS) entry which is preliminary data.</text>
</comment>
<name>C6LA33_9FIRM</name>
<accession>C6LA33</accession>
<dbReference type="EMBL" id="ACCL02000002">
    <property type="protein sequence ID" value="EET62440.1"/>
    <property type="molecule type" value="Genomic_DNA"/>
</dbReference>
<dbReference type="eggNOG" id="ENOG5032SG0">
    <property type="taxonomic scope" value="Bacteria"/>
</dbReference>
<keyword evidence="3" id="KW-1185">Reference proteome</keyword>